<comment type="caution">
    <text evidence="4">The sequence shown here is derived from an EMBL/GenBank/DDBJ whole genome shotgun (WGS) entry which is preliminary data.</text>
</comment>
<dbReference type="EMBL" id="SJZB01000003">
    <property type="protein sequence ID" value="TCJ20145.1"/>
    <property type="molecule type" value="Genomic_DNA"/>
</dbReference>
<dbReference type="OrthoDB" id="9805733at2"/>
<comment type="cofactor">
    <cofactor evidence="1">
        <name>pyridoxal 5'-phosphate</name>
        <dbReference type="ChEBI" id="CHEBI:597326"/>
    </cofactor>
</comment>
<gene>
    <name evidence="4" type="ORF">EZJ19_00785</name>
</gene>
<reference evidence="4 5" key="1">
    <citation type="submission" date="2019-03" db="EMBL/GenBank/DDBJ databases">
        <title>Genome sequence of Thiobacillaceae bacterium LSR1, a sulfur-oxidizing bacterium isolated from freshwater sediment.</title>
        <authorList>
            <person name="Li S."/>
        </authorList>
    </citation>
    <scope>NUCLEOTIDE SEQUENCE [LARGE SCALE GENOMIC DNA]</scope>
    <source>
        <strain evidence="4 5">LSR1</strain>
    </source>
</reference>
<organism evidence="4 5">
    <name type="scientific">Parasulfuritortus cantonensis</name>
    <dbReference type="NCBI Taxonomy" id="2528202"/>
    <lineage>
        <taxon>Bacteria</taxon>
        <taxon>Pseudomonadati</taxon>
        <taxon>Pseudomonadota</taxon>
        <taxon>Betaproteobacteria</taxon>
        <taxon>Nitrosomonadales</taxon>
        <taxon>Thiobacillaceae</taxon>
        <taxon>Parasulfuritortus</taxon>
    </lineage>
</organism>
<keyword evidence="5" id="KW-1185">Reference proteome</keyword>
<dbReference type="InterPro" id="IPR001926">
    <property type="entry name" value="TrpB-like_PALP"/>
</dbReference>
<dbReference type="InterPro" id="IPR050214">
    <property type="entry name" value="Cys_Synth/Cystath_Beta-Synth"/>
</dbReference>
<evidence type="ECO:0000313" key="4">
    <source>
        <dbReference type="EMBL" id="TCJ20145.1"/>
    </source>
</evidence>
<name>A0A4R1BSE1_9PROT</name>
<accession>A0A4R1BSE1</accession>
<evidence type="ECO:0000256" key="2">
    <source>
        <dbReference type="ARBA" id="ARBA00022898"/>
    </source>
</evidence>
<dbReference type="InterPro" id="IPR036052">
    <property type="entry name" value="TrpB-like_PALP_sf"/>
</dbReference>
<dbReference type="SUPFAM" id="SSF53686">
    <property type="entry name" value="Tryptophan synthase beta subunit-like PLP-dependent enzymes"/>
    <property type="match status" value="1"/>
</dbReference>
<sequence length="209" mass="22425">MGRASPRLRGGTVNARICKTIGYQLCKPARCRYPVSPTRSPGIYSSKYAELPDTFIVDQLSDVTLIQRYRIVGEELMRQNENISAITVGAGSAASAMGIALATKDKRIPVYVVEPAEAPVLSGKPWQPHGIPGLAPPIPTKLFQREWVADILLVDSETALRTAQQTLQATGEPVGTSSGAAIAAARQLHRRGIRGDIVSVCQSHLAISL</sequence>
<evidence type="ECO:0000259" key="3">
    <source>
        <dbReference type="Pfam" id="PF00291"/>
    </source>
</evidence>
<dbReference type="Proteomes" id="UP000295443">
    <property type="component" value="Unassembled WGS sequence"/>
</dbReference>
<proteinExistence type="predicted"/>
<feature type="domain" description="Tryptophan synthase beta chain-like PALP" evidence="3">
    <location>
        <begin position="47"/>
        <end position="200"/>
    </location>
</feature>
<dbReference type="PANTHER" id="PTHR10314">
    <property type="entry name" value="CYSTATHIONINE BETA-SYNTHASE"/>
    <property type="match status" value="1"/>
</dbReference>
<dbReference type="Pfam" id="PF00291">
    <property type="entry name" value="PALP"/>
    <property type="match status" value="1"/>
</dbReference>
<evidence type="ECO:0000313" key="5">
    <source>
        <dbReference type="Proteomes" id="UP000295443"/>
    </source>
</evidence>
<dbReference type="AlphaFoldDB" id="A0A4R1BSE1"/>
<keyword evidence="2" id="KW-0663">Pyridoxal phosphate</keyword>
<evidence type="ECO:0000256" key="1">
    <source>
        <dbReference type="ARBA" id="ARBA00001933"/>
    </source>
</evidence>
<dbReference type="Gene3D" id="3.40.50.1100">
    <property type="match status" value="1"/>
</dbReference>
<dbReference type="GO" id="GO:1901605">
    <property type="term" value="P:alpha-amino acid metabolic process"/>
    <property type="evidence" value="ECO:0007669"/>
    <property type="project" value="UniProtKB-ARBA"/>
</dbReference>
<protein>
    <submittedName>
        <fullName evidence="4">Pyridoxal-phosphate dependent enzyme</fullName>
    </submittedName>
</protein>